<dbReference type="Pfam" id="PF00641">
    <property type="entry name" value="Zn_ribbon_RanBP"/>
    <property type="match status" value="1"/>
</dbReference>
<name>A0ABN9DZ56_9NEOB</name>
<feature type="region of interest" description="Disordered" evidence="5">
    <location>
        <begin position="36"/>
        <end position="97"/>
    </location>
</feature>
<evidence type="ECO:0000313" key="8">
    <source>
        <dbReference type="Proteomes" id="UP001162483"/>
    </source>
</evidence>
<feature type="non-terminal residue" evidence="7">
    <location>
        <position position="1"/>
    </location>
</feature>
<evidence type="ECO:0000256" key="1">
    <source>
        <dbReference type="ARBA" id="ARBA00022723"/>
    </source>
</evidence>
<dbReference type="SMART" id="SM00547">
    <property type="entry name" value="ZnF_RBZ"/>
    <property type="match status" value="1"/>
</dbReference>
<evidence type="ECO:0000256" key="3">
    <source>
        <dbReference type="ARBA" id="ARBA00022833"/>
    </source>
</evidence>
<dbReference type="PROSITE" id="PS50199">
    <property type="entry name" value="ZF_RANBP2_2"/>
    <property type="match status" value="1"/>
</dbReference>
<dbReference type="InterPro" id="IPR036443">
    <property type="entry name" value="Znf_RanBP2_sf"/>
</dbReference>
<dbReference type="SUPFAM" id="SSF90209">
    <property type="entry name" value="Ran binding protein zinc finger-like"/>
    <property type="match status" value="1"/>
</dbReference>
<keyword evidence="1" id="KW-0479">Metal-binding</keyword>
<evidence type="ECO:0000313" key="7">
    <source>
        <dbReference type="EMBL" id="CAI9577767.1"/>
    </source>
</evidence>
<sequence length="193" mass="21074">EPAVQEVSDVGAEVSADSSEVIDVDALFIDEDFEQQAKRFRPTGTQTPKSTPKTPHMGKRKSWSGKPSALFSSPKARGSSEGTMSTPPRPPLSEKHWNCESCTYTNNALLPYCEICESPRSKKCSKNEAAFVTSVREEKENQSQSDGDNEPVECAQRESPPSLPSDLKGDHLPNIQNKNLEGHPGENSTATEP</sequence>
<protein>
    <recommendedName>
        <fullName evidence="6">RanBP2-type domain-containing protein</fullName>
    </recommendedName>
</protein>
<feature type="domain" description="RanBP2-type" evidence="6">
    <location>
        <begin position="93"/>
        <end position="122"/>
    </location>
</feature>
<feature type="compositionally biased region" description="Polar residues" evidence="5">
    <location>
        <begin position="43"/>
        <end position="53"/>
    </location>
</feature>
<keyword evidence="2 4" id="KW-0863">Zinc-finger</keyword>
<proteinExistence type="predicted"/>
<feature type="region of interest" description="Disordered" evidence="5">
    <location>
        <begin position="133"/>
        <end position="193"/>
    </location>
</feature>
<keyword evidence="3" id="KW-0862">Zinc</keyword>
<dbReference type="InterPro" id="IPR001876">
    <property type="entry name" value="Znf_RanBP2"/>
</dbReference>
<evidence type="ECO:0000256" key="2">
    <source>
        <dbReference type="ARBA" id="ARBA00022771"/>
    </source>
</evidence>
<dbReference type="EMBL" id="CATNWA010014942">
    <property type="protein sequence ID" value="CAI9577767.1"/>
    <property type="molecule type" value="Genomic_DNA"/>
</dbReference>
<comment type="caution">
    <text evidence="7">The sequence shown here is derived from an EMBL/GenBank/DDBJ whole genome shotgun (WGS) entry which is preliminary data.</text>
</comment>
<dbReference type="Gene3D" id="2.30.30.380">
    <property type="entry name" value="Zn-finger domain of Sec23/24"/>
    <property type="match status" value="1"/>
</dbReference>
<dbReference type="Proteomes" id="UP001162483">
    <property type="component" value="Unassembled WGS sequence"/>
</dbReference>
<keyword evidence="8" id="KW-1185">Reference proteome</keyword>
<evidence type="ECO:0000256" key="5">
    <source>
        <dbReference type="SAM" id="MobiDB-lite"/>
    </source>
</evidence>
<reference evidence="7" key="1">
    <citation type="submission" date="2023-05" db="EMBL/GenBank/DDBJ databases">
        <authorList>
            <person name="Stuckert A."/>
        </authorList>
    </citation>
    <scope>NUCLEOTIDE SEQUENCE</scope>
</reference>
<feature type="non-terminal residue" evidence="7">
    <location>
        <position position="193"/>
    </location>
</feature>
<organism evidence="7 8">
    <name type="scientific">Staurois parvus</name>
    <dbReference type="NCBI Taxonomy" id="386267"/>
    <lineage>
        <taxon>Eukaryota</taxon>
        <taxon>Metazoa</taxon>
        <taxon>Chordata</taxon>
        <taxon>Craniata</taxon>
        <taxon>Vertebrata</taxon>
        <taxon>Euteleostomi</taxon>
        <taxon>Amphibia</taxon>
        <taxon>Batrachia</taxon>
        <taxon>Anura</taxon>
        <taxon>Neobatrachia</taxon>
        <taxon>Ranoidea</taxon>
        <taxon>Ranidae</taxon>
        <taxon>Staurois</taxon>
    </lineage>
</organism>
<evidence type="ECO:0000256" key="4">
    <source>
        <dbReference type="PROSITE-ProRule" id="PRU00322"/>
    </source>
</evidence>
<accession>A0ABN9DZ56</accession>
<gene>
    <name evidence="7" type="ORF">SPARVUS_LOCUS8767520</name>
</gene>
<evidence type="ECO:0000259" key="6">
    <source>
        <dbReference type="PROSITE" id="PS50199"/>
    </source>
</evidence>
<dbReference type="PROSITE" id="PS01358">
    <property type="entry name" value="ZF_RANBP2_1"/>
    <property type="match status" value="1"/>
</dbReference>